<evidence type="ECO:0000259" key="7">
    <source>
        <dbReference type="PROSITE" id="PS52015"/>
    </source>
</evidence>
<sequence>MTPRRMVGAAAAILLSGGAHIAGSGWIAPETVELDGGGEPAPARLGTSFADMVAGMPGTARPELTEPVEVVTDAARPAEAEAQEAETPDTAERAEVMEASNSAEREVAEASVNAVPPEPASPDTTARVEPMPDSPVASATSSAVAATPASPAAAEPLRAAAASATPRAETSRPEAARAVPETEAELLTPLTSPRPAARPENLAPPPAPQRPQVARPRPQPQPPAATGNGASNTTRGSATGTEAGTATATAPAPQQPTAQPGNAAAVANYPGQVMRRISRQGRPRLRHTGPDAVVAFRIASNGGLAGASIARSSGNAELDRAALSIVRRAAPFPPPPGGAQTSFSVAFGGR</sequence>
<keyword evidence="9" id="KW-1185">Reference proteome</keyword>
<feature type="domain" description="TonB C-terminal" evidence="7">
    <location>
        <begin position="264"/>
        <end position="350"/>
    </location>
</feature>
<keyword evidence="4" id="KW-0472">Membrane</keyword>
<dbReference type="GO" id="GO:0055085">
    <property type="term" value="P:transmembrane transport"/>
    <property type="evidence" value="ECO:0007669"/>
    <property type="project" value="InterPro"/>
</dbReference>
<feature type="chain" id="PRO_5034013817" evidence="6">
    <location>
        <begin position="22"/>
        <end position="350"/>
    </location>
</feature>
<evidence type="ECO:0000256" key="4">
    <source>
        <dbReference type="ARBA" id="ARBA00023136"/>
    </source>
</evidence>
<dbReference type="RefSeq" id="WP_219001173.1">
    <property type="nucleotide sequence ID" value="NZ_CP079194.1"/>
</dbReference>
<dbReference type="InterPro" id="IPR037682">
    <property type="entry name" value="TonB_C"/>
</dbReference>
<feature type="region of interest" description="Disordered" evidence="5">
    <location>
        <begin position="329"/>
        <end position="350"/>
    </location>
</feature>
<evidence type="ECO:0000256" key="5">
    <source>
        <dbReference type="SAM" id="MobiDB-lite"/>
    </source>
</evidence>
<dbReference type="AlphaFoldDB" id="A0A8F6Y9W0"/>
<dbReference type="EMBL" id="CP079194">
    <property type="protein sequence ID" value="QXT38948.1"/>
    <property type="molecule type" value="Genomic_DNA"/>
</dbReference>
<feature type="compositionally biased region" description="Low complexity" evidence="5">
    <location>
        <begin position="134"/>
        <end position="168"/>
    </location>
</feature>
<dbReference type="KEGG" id="gce:KYE46_13545"/>
<organism evidence="8 9">
    <name type="scientific">Gymnodinialimonas ceratoperidinii</name>
    <dbReference type="NCBI Taxonomy" id="2856823"/>
    <lineage>
        <taxon>Bacteria</taxon>
        <taxon>Pseudomonadati</taxon>
        <taxon>Pseudomonadota</taxon>
        <taxon>Alphaproteobacteria</taxon>
        <taxon>Rhodobacterales</taxon>
        <taxon>Paracoccaceae</taxon>
        <taxon>Gymnodinialimonas</taxon>
    </lineage>
</organism>
<comment type="subcellular location">
    <subcellularLocation>
        <location evidence="1">Membrane</location>
        <topology evidence="1">Single-pass membrane protein</topology>
    </subcellularLocation>
</comment>
<dbReference type="InterPro" id="IPR006260">
    <property type="entry name" value="TonB/TolA_C"/>
</dbReference>
<feature type="region of interest" description="Disordered" evidence="5">
    <location>
        <begin position="78"/>
        <end position="271"/>
    </location>
</feature>
<feature type="signal peptide" evidence="6">
    <location>
        <begin position="1"/>
        <end position="21"/>
    </location>
</feature>
<evidence type="ECO:0000313" key="9">
    <source>
        <dbReference type="Proteomes" id="UP000825009"/>
    </source>
</evidence>
<gene>
    <name evidence="8" type="ORF">KYE46_13545</name>
</gene>
<evidence type="ECO:0000256" key="6">
    <source>
        <dbReference type="SAM" id="SignalP"/>
    </source>
</evidence>
<evidence type="ECO:0000256" key="2">
    <source>
        <dbReference type="ARBA" id="ARBA00022692"/>
    </source>
</evidence>
<dbReference type="Pfam" id="PF13103">
    <property type="entry name" value="TonB_2"/>
    <property type="match status" value="1"/>
</dbReference>
<accession>A0A8F6Y9W0</accession>
<keyword evidence="6" id="KW-0732">Signal</keyword>
<feature type="compositionally biased region" description="Low complexity" evidence="5">
    <location>
        <begin position="233"/>
        <end position="265"/>
    </location>
</feature>
<proteinExistence type="predicted"/>
<dbReference type="Proteomes" id="UP000825009">
    <property type="component" value="Chromosome"/>
</dbReference>
<keyword evidence="3" id="KW-1133">Transmembrane helix</keyword>
<dbReference type="PROSITE" id="PS52015">
    <property type="entry name" value="TONB_CTD"/>
    <property type="match status" value="1"/>
</dbReference>
<evidence type="ECO:0000313" key="8">
    <source>
        <dbReference type="EMBL" id="QXT38948.1"/>
    </source>
</evidence>
<protein>
    <submittedName>
        <fullName evidence="8">Energy transducer TonB</fullName>
    </submittedName>
</protein>
<dbReference type="NCBIfam" id="TIGR01352">
    <property type="entry name" value="tonB_Cterm"/>
    <property type="match status" value="1"/>
</dbReference>
<dbReference type="GO" id="GO:0016020">
    <property type="term" value="C:membrane"/>
    <property type="evidence" value="ECO:0007669"/>
    <property type="project" value="UniProtKB-SubCell"/>
</dbReference>
<evidence type="ECO:0000256" key="3">
    <source>
        <dbReference type="ARBA" id="ARBA00022989"/>
    </source>
</evidence>
<reference evidence="8 9" key="1">
    <citation type="submission" date="2021-07" db="EMBL/GenBank/DDBJ databases">
        <title>A novel Jannaschia species isolated from marine dinoflagellate Ceratoperidinium margalefii.</title>
        <authorList>
            <person name="Jiang Y."/>
            <person name="Li Z."/>
        </authorList>
    </citation>
    <scope>NUCLEOTIDE SEQUENCE [LARGE SCALE GENOMIC DNA]</scope>
    <source>
        <strain evidence="8 9">J12C1-MA-4</strain>
    </source>
</reference>
<name>A0A8F6Y9W0_9RHOB</name>
<evidence type="ECO:0000256" key="1">
    <source>
        <dbReference type="ARBA" id="ARBA00004167"/>
    </source>
</evidence>
<keyword evidence="2" id="KW-0812">Transmembrane</keyword>